<dbReference type="InterPro" id="IPR036691">
    <property type="entry name" value="Endo/exonu/phosph_ase_sf"/>
</dbReference>
<feature type="region of interest" description="Disordered" evidence="1">
    <location>
        <begin position="381"/>
        <end position="405"/>
    </location>
</feature>
<dbReference type="PANTHER" id="PTHR12121">
    <property type="entry name" value="CARBON CATABOLITE REPRESSOR PROTEIN 4"/>
    <property type="match status" value="1"/>
</dbReference>
<gene>
    <name evidence="3" type="ORF">PTSG_10930</name>
</gene>
<dbReference type="AlphaFoldDB" id="F2URF1"/>
<evidence type="ECO:0000256" key="1">
    <source>
        <dbReference type="SAM" id="MobiDB-lite"/>
    </source>
</evidence>
<feature type="compositionally biased region" description="Low complexity" evidence="1">
    <location>
        <begin position="385"/>
        <end position="402"/>
    </location>
</feature>
<feature type="compositionally biased region" description="Polar residues" evidence="1">
    <location>
        <begin position="792"/>
        <end position="801"/>
    </location>
</feature>
<feature type="compositionally biased region" description="Basic and acidic residues" evidence="1">
    <location>
        <begin position="30"/>
        <end position="55"/>
    </location>
</feature>
<dbReference type="Proteomes" id="UP000007799">
    <property type="component" value="Unassembled WGS sequence"/>
</dbReference>
<dbReference type="EMBL" id="GL832991">
    <property type="protein sequence ID" value="EGD80254.1"/>
    <property type="molecule type" value="Genomic_DNA"/>
</dbReference>
<evidence type="ECO:0000259" key="2">
    <source>
        <dbReference type="Pfam" id="PF03372"/>
    </source>
</evidence>
<feature type="compositionally biased region" description="Acidic residues" evidence="1">
    <location>
        <begin position="72"/>
        <end position="85"/>
    </location>
</feature>
<dbReference type="eggNOG" id="KOG0620">
    <property type="taxonomic scope" value="Eukaryota"/>
</dbReference>
<feature type="compositionally biased region" description="Polar residues" evidence="1">
    <location>
        <begin position="143"/>
        <end position="152"/>
    </location>
</feature>
<dbReference type="RefSeq" id="XP_004988316.1">
    <property type="nucleotide sequence ID" value="XM_004988259.1"/>
</dbReference>
<dbReference type="GO" id="GO:0005739">
    <property type="term" value="C:mitochondrion"/>
    <property type="evidence" value="ECO:0007669"/>
    <property type="project" value="TreeGrafter"/>
</dbReference>
<feature type="domain" description="Endonuclease/exonuclease/phosphatase" evidence="2">
    <location>
        <begin position="447"/>
        <end position="929"/>
    </location>
</feature>
<dbReference type="InterPro" id="IPR005135">
    <property type="entry name" value="Endo/exonuclease/phosphatase"/>
</dbReference>
<organism evidence="4">
    <name type="scientific">Salpingoeca rosetta (strain ATCC 50818 / BSB-021)</name>
    <dbReference type="NCBI Taxonomy" id="946362"/>
    <lineage>
        <taxon>Eukaryota</taxon>
        <taxon>Choanoflagellata</taxon>
        <taxon>Craspedida</taxon>
        <taxon>Salpingoecidae</taxon>
        <taxon>Salpingoeca</taxon>
    </lineage>
</organism>
<feature type="compositionally biased region" description="Low complexity" evidence="1">
    <location>
        <begin position="807"/>
        <end position="827"/>
    </location>
</feature>
<dbReference type="Pfam" id="PF03372">
    <property type="entry name" value="Exo_endo_phos"/>
    <property type="match status" value="1"/>
</dbReference>
<dbReference type="STRING" id="946362.F2URF1"/>
<dbReference type="GO" id="GO:0000175">
    <property type="term" value="F:3'-5'-RNA exonuclease activity"/>
    <property type="evidence" value="ECO:0007669"/>
    <property type="project" value="TreeGrafter"/>
</dbReference>
<protein>
    <recommendedName>
        <fullName evidence="2">Endonuclease/exonuclease/phosphatase domain-containing protein</fullName>
    </recommendedName>
</protein>
<feature type="compositionally biased region" description="Polar residues" evidence="1">
    <location>
        <begin position="56"/>
        <end position="68"/>
    </location>
</feature>
<dbReference type="GeneID" id="16068843"/>
<dbReference type="OrthoDB" id="412787at2759"/>
<proteinExistence type="predicted"/>
<evidence type="ECO:0000313" key="4">
    <source>
        <dbReference type="Proteomes" id="UP000007799"/>
    </source>
</evidence>
<name>F2URF1_SALR5</name>
<feature type="region of interest" description="Disordered" evidence="1">
    <location>
        <begin position="141"/>
        <end position="188"/>
    </location>
</feature>
<feature type="region of interest" description="Disordered" evidence="1">
    <location>
        <begin position="779"/>
        <end position="840"/>
    </location>
</feature>
<accession>F2URF1</accession>
<dbReference type="KEGG" id="sre:PTSG_10930"/>
<dbReference type="FunCoup" id="F2URF1">
    <property type="interactions" value="1825"/>
</dbReference>
<reference evidence="3" key="1">
    <citation type="submission" date="2009-08" db="EMBL/GenBank/DDBJ databases">
        <title>Annotation of Salpingoeca rosetta.</title>
        <authorList>
            <consortium name="The Broad Institute Genome Sequencing Platform"/>
            <person name="Russ C."/>
            <person name="Cuomo C."/>
            <person name="Burger G."/>
            <person name="Gray M.W."/>
            <person name="Holland P.W.H."/>
            <person name="King N."/>
            <person name="Lang F.B.F."/>
            <person name="Roger A.J."/>
            <person name="Ruiz-Trillo I."/>
            <person name="Young S.K."/>
            <person name="Zeng Q."/>
            <person name="Gargeya S."/>
            <person name="Alvarado L."/>
            <person name="Berlin A."/>
            <person name="Chapman S.B."/>
            <person name="Chen Z."/>
            <person name="Freedman E."/>
            <person name="Gellesch M."/>
            <person name="Goldberg J."/>
            <person name="Griggs A."/>
            <person name="Gujja S."/>
            <person name="Heilman E."/>
            <person name="Heiman D."/>
            <person name="Howarth C."/>
            <person name="Mehta T."/>
            <person name="Neiman D."/>
            <person name="Pearson M."/>
            <person name="Roberts A."/>
            <person name="Saif S."/>
            <person name="Shea T."/>
            <person name="Shenoy N."/>
            <person name="Sisk P."/>
            <person name="Stolte C."/>
            <person name="Sykes S."/>
            <person name="White J."/>
            <person name="Yandava C."/>
            <person name="Haas B."/>
            <person name="Nusbaum C."/>
            <person name="Birren B."/>
        </authorList>
    </citation>
    <scope>NUCLEOTIDE SEQUENCE [LARGE SCALE GENOMIC DNA]</scope>
    <source>
        <strain evidence="3">ATCC 50818</strain>
    </source>
</reference>
<dbReference type="OMA" id="WHELLFE"/>
<feature type="region of interest" description="Disordered" evidence="1">
    <location>
        <begin position="30"/>
        <end position="87"/>
    </location>
</feature>
<dbReference type="PANTHER" id="PTHR12121:SF37">
    <property type="entry name" value="2',5'-PHOSPHODIESTERASE 12"/>
    <property type="match status" value="1"/>
</dbReference>
<sequence length="975" mass="107436">MMEDNFVLVHHTHDEDIEVAHQKQLLKQLQQREEKRQERLKRQEARLRRQMEREQGISTSTADNNVFTEGQGDQEEQEDDDDDVPNDVMVPELARNMYMHMLIRCNGRDVLLKREIDGPLPPTLARIAKKFKMKADDVRVDTQGASTPTQAPTIGAEPVKRDAVEQPQATTTTTPSAATAATTATATTATAPAVPQMITVTDEHAETRVDATSPTVGAAEDVYGNPINTNTKDPSKLSNYWAFRQGCALVLGDQQLPVYHHAPVVVSLFVRGFPMVGSMLHPMATLHNCTANTCKWAWYRTSKYVSHKVIERVDAFGQHANIEVSEADGDVLVATTRRYTPTADDIGHRLICMCTPVNELCAGIPVCVLVGSRDDTRINRQDFYTSGTDNNDSGNGNDNGSSVETPAARCQRLSRSVCEMQLHPVVLARHAFAQSRELSPGMMRVVSYNILHDMFCDGTFALEHLYPYLDPIHAKTNYRHRRIAEEIAGYLPDFVCLQEVGHAEFHEVLEPRLGAAGLHGVYANKISQQRWGMATFFRRERWSLLEAHRLNLTRQWRVHSTIASVASSQPALQDQLENSTTVAQLLLLQCADGSRHYDGQLLCVVNCHLFSHPMAPHVRVIQAAVIAAEIKDRFGAVPVIWCGDFNANPNAAVVQFLHHRSIEETHPVWAEGACITRFKSATKAQREANWHSVLGSAEVHMARSYFATLASADTQLLSPVAMFSYTDAHGAEGLAATKAFGEDAMRACTQEGGLSYQDFFGALVDLRLEAPDLFSALQDNAPPIDDLRSGMGSRTNSTSGGLRSRLASSPTTTVAPHAAPAQQQQQQGEEESLASSRTPDPALTRAAISSAALTVPSPSSQHLQLRDSGASTTSIVSLASRALVSGFGLSSFSMALQHNLELHCSVRQPTYSAGIPAKPEQVDYVFYTPQIQMRMEQPPTFAFHHIENGLPSEFLPSDHVASVVDFAWNRMALQQ</sequence>
<keyword evidence="4" id="KW-1185">Reference proteome</keyword>
<dbReference type="InParanoid" id="F2URF1"/>
<evidence type="ECO:0000313" key="3">
    <source>
        <dbReference type="EMBL" id="EGD80254.1"/>
    </source>
</evidence>
<feature type="compositionally biased region" description="Low complexity" evidence="1">
    <location>
        <begin position="169"/>
        <end position="188"/>
    </location>
</feature>
<dbReference type="GO" id="GO:0000288">
    <property type="term" value="P:nuclear-transcribed mRNA catabolic process, deadenylation-dependent decay"/>
    <property type="evidence" value="ECO:0007669"/>
    <property type="project" value="TreeGrafter"/>
</dbReference>
<dbReference type="SUPFAM" id="SSF56219">
    <property type="entry name" value="DNase I-like"/>
    <property type="match status" value="1"/>
</dbReference>
<dbReference type="InterPro" id="IPR050410">
    <property type="entry name" value="CCR4/nocturin_mRNA_transcr"/>
</dbReference>
<dbReference type="Gene3D" id="3.60.10.10">
    <property type="entry name" value="Endonuclease/exonuclease/phosphatase"/>
    <property type="match status" value="2"/>
</dbReference>